<evidence type="ECO:0000313" key="3">
    <source>
        <dbReference type="Proteomes" id="UP000448867"/>
    </source>
</evidence>
<accession>A0A7X2IY35</accession>
<keyword evidence="1" id="KW-1133">Transmembrane helix</keyword>
<keyword evidence="3" id="KW-1185">Reference proteome</keyword>
<keyword evidence="1" id="KW-0812">Transmembrane</keyword>
<name>A0A7X2IY35_9BACI</name>
<proteinExistence type="predicted"/>
<sequence length="50" mass="5618">MLWTIISVLIIFWLIGFALDLIGGLIHIILIVAAVLFIMRVIKGRRSAAR</sequence>
<comment type="caution">
    <text evidence="2">The sequence shown here is derived from an EMBL/GenBank/DDBJ whole genome shotgun (WGS) entry which is preliminary data.</text>
</comment>
<keyword evidence="1" id="KW-0472">Membrane</keyword>
<reference evidence="2 3" key="1">
    <citation type="submission" date="2019-11" db="EMBL/GenBank/DDBJ databases">
        <title>Bacillus lacus genome.</title>
        <authorList>
            <person name="Allen C.J."/>
            <person name="Newman J.D."/>
        </authorList>
    </citation>
    <scope>NUCLEOTIDE SEQUENCE [LARGE SCALE GENOMIC DNA]</scope>
    <source>
        <strain evidence="2 3">KCTC 33946</strain>
    </source>
</reference>
<dbReference type="EMBL" id="WKKI01000009">
    <property type="protein sequence ID" value="MRX71925.1"/>
    <property type="molecule type" value="Genomic_DNA"/>
</dbReference>
<evidence type="ECO:0000313" key="2">
    <source>
        <dbReference type="EMBL" id="MRX71925.1"/>
    </source>
</evidence>
<evidence type="ECO:0000256" key="1">
    <source>
        <dbReference type="SAM" id="Phobius"/>
    </source>
</evidence>
<dbReference type="Pfam" id="PF18919">
    <property type="entry name" value="DUF5670"/>
    <property type="match status" value="1"/>
</dbReference>
<organism evidence="2 3">
    <name type="scientific">Metabacillus lacus</name>
    <dbReference type="NCBI Taxonomy" id="1983721"/>
    <lineage>
        <taxon>Bacteria</taxon>
        <taxon>Bacillati</taxon>
        <taxon>Bacillota</taxon>
        <taxon>Bacilli</taxon>
        <taxon>Bacillales</taxon>
        <taxon>Bacillaceae</taxon>
        <taxon>Metabacillus</taxon>
    </lineage>
</organism>
<dbReference type="RefSeq" id="WP_154307067.1">
    <property type="nucleotide sequence ID" value="NZ_WKKI01000009.1"/>
</dbReference>
<gene>
    <name evidence="2" type="ORF">GJU40_07030</name>
</gene>
<dbReference type="NCBIfam" id="NF033488">
    <property type="entry name" value="lmo0937_fam_TM"/>
    <property type="match status" value="1"/>
</dbReference>
<dbReference type="InterPro" id="IPR043727">
    <property type="entry name" value="Lmo0937-like"/>
</dbReference>
<dbReference type="AlphaFoldDB" id="A0A7X2IY35"/>
<feature type="transmembrane region" description="Helical" evidence="1">
    <location>
        <begin position="6"/>
        <end position="39"/>
    </location>
</feature>
<protein>
    <submittedName>
        <fullName evidence="2">Lmo0937 family membrane protein</fullName>
    </submittedName>
</protein>
<dbReference type="Proteomes" id="UP000448867">
    <property type="component" value="Unassembled WGS sequence"/>
</dbReference>